<dbReference type="InterPro" id="IPR014338">
    <property type="entry name" value="CHP02996_rpt-companion-dom"/>
</dbReference>
<organism evidence="1 2">
    <name type="scientific">Gemmata massiliana</name>
    <dbReference type="NCBI Taxonomy" id="1210884"/>
    <lineage>
        <taxon>Bacteria</taxon>
        <taxon>Pseudomonadati</taxon>
        <taxon>Planctomycetota</taxon>
        <taxon>Planctomycetia</taxon>
        <taxon>Gemmatales</taxon>
        <taxon>Gemmataceae</taxon>
        <taxon>Gemmata</taxon>
    </lineage>
</organism>
<evidence type="ECO:0000313" key="2">
    <source>
        <dbReference type="Proteomes" id="UP000464178"/>
    </source>
</evidence>
<dbReference type="NCBIfam" id="TIGR02996">
    <property type="entry name" value="rpt_mate_G_obs"/>
    <property type="match status" value="1"/>
</dbReference>
<dbReference type="AlphaFoldDB" id="A0A6P2DER8"/>
<dbReference type="Proteomes" id="UP000464178">
    <property type="component" value="Chromosome"/>
</dbReference>
<gene>
    <name evidence="1" type="ORF">SOIL9_00190</name>
</gene>
<dbReference type="KEGG" id="gms:SOIL9_00190"/>
<reference evidence="1 2" key="1">
    <citation type="submission" date="2019-05" db="EMBL/GenBank/DDBJ databases">
        <authorList>
            <consortium name="Science for Life Laboratories"/>
        </authorList>
    </citation>
    <scope>NUCLEOTIDE SEQUENCE [LARGE SCALE GENOMIC DNA]</scope>
    <source>
        <strain evidence="1">Soil9</strain>
    </source>
</reference>
<protein>
    <submittedName>
        <fullName evidence="1">Uncharacterized protein</fullName>
    </submittedName>
</protein>
<accession>A0A6P2DER8</accession>
<name>A0A6P2DER8_9BACT</name>
<dbReference type="EMBL" id="LR593886">
    <property type="protein sequence ID" value="VTR99204.1"/>
    <property type="molecule type" value="Genomic_DNA"/>
</dbReference>
<keyword evidence="2" id="KW-1185">Reference proteome</keyword>
<dbReference type="RefSeq" id="WP_162671817.1">
    <property type="nucleotide sequence ID" value="NZ_LR593886.1"/>
</dbReference>
<evidence type="ECO:0000313" key="1">
    <source>
        <dbReference type="EMBL" id="VTR99204.1"/>
    </source>
</evidence>
<sequence>MPEFNDQKCPRGRSTLITNGRRVSCSFVGGRTKSLCSFGLDTPAFVGSFPPRSVPPDRAAFQATILDQPADDTARLAYSEHLRESDDEFDQVLAGGRSTSCRSVGAGSGSARACRCVQSDREYLIP</sequence>
<proteinExistence type="predicted"/>